<reference evidence="1 2" key="1">
    <citation type="submission" date="2017-07" db="EMBL/GenBank/DDBJ databases">
        <title>Phylogenetic study on the rhizospheric bacterium Ochrobactrum sp. A44.</title>
        <authorList>
            <person name="Krzyzanowska D.M."/>
            <person name="Ossowicki A."/>
            <person name="Rajewska M."/>
            <person name="Maciag T."/>
            <person name="Kaczynski Z."/>
            <person name="Czerwicka M."/>
            <person name="Jafra S."/>
        </authorList>
    </citation>
    <scope>NUCLEOTIDE SEQUENCE [LARGE SCALE GENOMIC DNA]</scope>
    <source>
        <strain evidence="1 2">CCUG 30717</strain>
    </source>
</reference>
<gene>
    <name evidence="1" type="ORF">CEV34_0823</name>
</gene>
<name>A0A256GPZ3_9HYPH</name>
<dbReference type="EMBL" id="NNRM01000011">
    <property type="protein sequence ID" value="OYR29245.1"/>
    <property type="molecule type" value="Genomic_DNA"/>
</dbReference>
<organism evidence="1 2">
    <name type="scientific">Brucella pseudogrignonensis</name>
    <dbReference type="NCBI Taxonomy" id="419475"/>
    <lineage>
        <taxon>Bacteria</taxon>
        <taxon>Pseudomonadati</taxon>
        <taxon>Pseudomonadota</taxon>
        <taxon>Alphaproteobacteria</taxon>
        <taxon>Hyphomicrobiales</taxon>
        <taxon>Brucellaceae</taxon>
        <taxon>Brucella/Ochrobactrum group</taxon>
        <taxon>Brucella</taxon>
    </lineage>
</organism>
<sequence length="310" mass="35942">MELLRSLWHPLSYVSDDDCRQTMKLWLMEGNYDLNNSPPNASIYCHDKNDVKKCLSLDAFKFASHAAQTVYELEKTSAFTKLTSWRLIQVYYAAYFSAHSTLRYFGRSFSHLEGGHVRFIKDRCSSEVGYLPKLPSSYYLIKFSPDKQEISLEVQDESHKDLWSCYRTLLQELSSDALKLRASENRRLKLSNMFSDIENSISNNGKNPSGNWLSTVRNEANYKSLQGVWFPFTKETPIFRELMEKVKNWRKLSLEIESPNLAKNELERFFLTAFSVIDIGISITSDYKSLIKKPDRRSKGYNHLLQSSAA</sequence>
<accession>A0A256GPZ3</accession>
<comment type="caution">
    <text evidence="1">The sequence shown here is derived from an EMBL/GenBank/DDBJ whole genome shotgun (WGS) entry which is preliminary data.</text>
</comment>
<evidence type="ECO:0000313" key="1">
    <source>
        <dbReference type="EMBL" id="OYR29245.1"/>
    </source>
</evidence>
<evidence type="ECO:0000313" key="2">
    <source>
        <dbReference type="Proteomes" id="UP000216188"/>
    </source>
</evidence>
<dbReference type="Proteomes" id="UP000216188">
    <property type="component" value="Unassembled WGS sequence"/>
</dbReference>
<keyword evidence="2" id="KW-1185">Reference proteome</keyword>
<proteinExistence type="predicted"/>
<dbReference type="AlphaFoldDB" id="A0A256GPZ3"/>
<protein>
    <submittedName>
        <fullName evidence="1">Uncharacterized protein</fullName>
    </submittedName>
</protein>